<dbReference type="PANTHER" id="PTHR43705">
    <property type="entry name" value="HYDROXYACYLGLUTATHIONE HYDROLASE"/>
    <property type="match status" value="1"/>
</dbReference>
<dbReference type="GO" id="GO:0046872">
    <property type="term" value="F:metal ion binding"/>
    <property type="evidence" value="ECO:0007669"/>
    <property type="project" value="UniProtKB-KW"/>
</dbReference>
<reference evidence="9 10" key="1">
    <citation type="submission" date="2019-01" db="EMBL/GenBank/DDBJ databases">
        <title>Pseudolysobacter antarctica gen. nov., sp. nov., isolated from Fildes Peninsula, Antarctica.</title>
        <authorList>
            <person name="Wei Z."/>
            <person name="Peng F."/>
        </authorList>
    </citation>
    <scope>NUCLEOTIDE SEQUENCE [LARGE SCALE GENOMIC DNA]</scope>
    <source>
        <strain evidence="9 10">AQ6-296</strain>
    </source>
</reference>
<dbReference type="EMBL" id="CP035704">
    <property type="protein sequence ID" value="QBB72618.1"/>
    <property type="molecule type" value="Genomic_DNA"/>
</dbReference>
<gene>
    <name evidence="7 9" type="primary">gloB</name>
    <name evidence="9" type="ORF">ELE36_07770</name>
</gene>
<dbReference type="Pfam" id="PF16123">
    <property type="entry name" value="HAGH_C"/>
    <property type="match status" value="1"/>
</dbReference>
<feature type="binding site" evidence="7">
    <location>
        <position position="57"/>
    </location>
    <ligand>
        <name>Zn(2+)</name>
        <dbReference type="ChEBI" id="CHEBI:29105"/>
        <label>2</label>
    </ligand>
</feature>
<dbReference type="SUPFAM" id="SSF56281">
    <property type="entry name" value="Metallo-hydrolase/oxidoreductase"/>
    <property type="match status" value="1"/>
</dbReference>
<feature type="domain" description="Metallo-beta-lactamase" evidence="8">
    <location>
        <begin position="11"/>
        <end position="166"/>
    </location>
</feature>
<dbReference type="InterPro" id="IPR001279">
    <property type="entry name" value="Metallo-B-lactamas"/>
</dbReference>
<evidence type="ECO:0000259" key="8">
    <source>
        <dbReference type="SMART" id="SM00849"/>
    </source>
</evidence>
<dbReference type="Proteomes" id="UP000291562">
    <property type="component" value="Chromosome"/>
</dbReference>
<dbReference type="CDD" id="cd07723">
    <property type="entry name" value="hydroxyacylglutathione_hydrolase_MBL-fold"/>
    <property type="match status" value="1"/>
</dbReference>
<organism evidence="9 10">
    <name type="scientific">Pseudolysobacter antarcticus</name>
    <dbReference type="NCBI Taxonomy" id="2511995"/>
    <lineage>
        <taxon>Bacteria</taxon>
        <taxon>Pseudomonadati</taxon>
        <taxon>Pseudomonadota</taxon>
        <taxon>Gammaproteobacteria</taxon>
        <taxon>Lysobacterales</taxon>
        <taxon>Rhodanobacteraceae</taxon>
        <taxon>Pseudolysobacter</taxon>
    </lineage>
</organism>
<sequence>MRLLPVPAFSDNYIWLLADAAGHTLIVDPGEAAPVRAALLRERLTPSAILLTHHHPDHIGGVAELLQEFPVPVYAPDDERILQVTTTVRDGEHISINAPQIDFGVIAVPGHTSSHIAYFGGGLLFCGDTLFSLGCGRMFEGTAAQMLHSLQRLRALPGATQVCCGHEYTLANAAFALTLEPDNTVLREHATTVRALRERGLPSLPSTLSLECAANPFLRTDTPVLSARIKAELADPDADEVARFAWLRRTKDQFKAPVA</sequence>
<evidence type="ECO:0000256" key="4">
    <source>
        <dbReference type="ARBA" id="ARBA00022723"/>
    </source>
</evidence>
<dbReference type="UniPathway" id="UPA00619">
    <property type="reaction ID" value="UER00676"/>
</dbReference>
<evidence type="ECO:0000313" key="10">
    <source>
        <dbReference type="Proteomes" id="UP000291562"/>
    </source>
</evidence>
<comment type="similarity">
    <text evidence="3 7">Belongs to the metallo-beta-lactamase superfamily. Glyoxalase II family.</text>
</comment>
<dbReference type="SMART" id="SM00849">
    <property type="entry name" value="Lactamase_B"/>
    <property type="match status" value="1"/>
</dbReference>
<dbReference type="PANTHER" id="PTHR43705:SF1">
    <property type="entry name" value="HYDROXYACYLGLUTATHIONE HYDROLASE GLOB"/>
    <property type="match status" value="1"/>
</dbReference>
<name>A0A411HQ51_9GAMM</name>
<dbReference type="GO" id="GO:0004416">
    <property type="term" value="F:hydroxyacylglutathione hydrolase activity"/>
    <property type="evidence" value="ECO:0007669"/>
    <property type="project" value="UniProtKB-UniRule"/>
</dbReference>
<dbReference type="PIRSF" id="PIRSF005457">
    <property type="entry name" value="Glx"/>
    <property type="match status" value="1"/>
</dbReference>
<dbReference type="KEGG" id="xbc:ELE36_07770"/>
<comment type="function">
    <text evidence="7">Thiolesterase that catalyzes the hydrolysis of S-D-lactoyl-glutathione to form glutathione and D-lactic acid.</text>
</comment>
<evidence type="ECO:0000256" key="2">
    <source>
        <dbReference type="ARBA" id="ARBA00004963"/>
    </source>
</evidence>
<evidence type="ECO:0000256" key="7">
    <source>
        <dbReference type="HAMAP-Rule" id="MF_01374"/>
    </source>
</evidence>
<evidence type="ECO:0000313" key="9">
    <source>
        <dbReference type="EMBL" id="QBB72618.1"/>
    </source>
</evidence>
<keyword evidence="4 7" id="KW-0479">Metal-binding</keyword>
<dbReference type="EC" id="3.1.2.6" evidence="7"/>
<dbReference type="InterPro" id="IPR035680">
    <property type="entry name" value="Clx_II_MBL"/>
</dbReference>
<dbReference type="GO" id="GO:0019243">
    <property type="term" value="P:methylglyoxal catabolic process to D-lactate via S-lactoyl-glutathione"/>
    <property type="evidence" value="ECO:0007669"/>
    <property type="project" value="UniProtKB-UniRule"/>
</dbReference>
<keyword evidence="6 7" id="KW-0862">Zinc</keyword>
<feature type="binding site" evidence="7">
    <location>
        <position position="128"/>
    </location>
    <ligand>
        <name>Zn(2+)</name>
        <dbReference type="ChEBI" id="CHEBI:29105"/>
        <label>2</label>
    </ligand>
</feature>
<dbReference type="InterPro" id="IPR032282">
    <property type="entry name" value="HAGH_C"/>
</dbReference>
<feature type="binding site" evidence="7">
    <location>
        <position position="55"/>
    </location>
    <ligand>
        <name>Zn(2+)</name>
        <dbReference type="ChEBI" id="CHEBI:29105"/>
        <label>1</label>
    </ligand>
</feature>
<dbReference type="Gene3D" id="3.60.15.10">
    <property type="entry name" value="Ribonuclease Z/Hydroxyacylglutathione hydrolase-like"/>
    <property type="match status" value="1"/>
</dbReference>
<evidence type="ECO:0000256" key="3">
    <source>
        <dbReference type="ARBA" id="ARBA00006759"/>
    </source>
</evidence>
<dbReference type="AlphaFoldDB" id="A0A411HQ51"/>
<comment type="cofactor">
    <cofactor evidence="7">
        <name>Zn(2+)</name>
        <dbReference type="ChEBI" id="CHEBI:29105"/>
    </cofactor>
    <text evidence="7">Binds 2 Zn(2+) ions per subunit.</text>
</comment>
<dbReference type="HAMAP" id="MF_01374">
    <property type="entry name" value="Glyoxalase_2"/>
    <property type="match status" value="1"/>
</dbReference>
<proteinExistence type="inferred from homology"/>
<dbReference type="OrthoDB" id="9802248at2"/>
<comment type="pathway">
    <text evidence="2 7">Secondary metabolite metabolism; methylglyoxal degradation; (R)-lactate from methylglyoxal: step 2/2.</text>
</comment>
<evidence type="ECO:0000256" key="5">
    <source>
        <dbReference type="ARBA" id="ARBA00022801"/>
    </source>
</evidence>
<dbReference type="Pfam" id="PF00753">
    <property type="entry name" value="Lactamase_B"/>
    <property type="match status" value="1"/>
</dbReference>
<protein>
    <recommendedName>
        <fullName evidence="7">Hydroxyacylglutathione hydrolase</fullName>
        <ecNumber evidence="7">3.1.2.6</ecNumber>
    </recommendedName>
    <alternativeName>
        <fullName evidence="7">Glyoxalase II</fullName>
        <shortName evidence="7">Glx II</shortName>
    </alternativeName>
</protein>
<feature type="binding site" evidence="7">
    <location>
        <position position="58"/>
    </location>
    <ligand>
        <name>Zn(2+)</name>
        <dbReference type="ChEBI" id="CHEBI:29105"/>
        <label>2</label>
    </ligand>
</feature>
<dbReference type="InterPro" id="IPR050110">
    <property type="entry name" value="Glyoxalase_II_hydrolase"/>
</dbReference>
<feature type="binding site" evidence="7">
    <location>
        <position position="111"/>
    </location>
    <ligand>
        <name>Zn(2+)</name>
        <dbReference type="ChEBI" id="CHEBI:29105"/>
        <label>1</label>
    </ligand>
</feature>
<evidence type="ECO:0000256" key="6">
    <source>
        <dbReference type="ARBA" id="ARBA00022833"/>
    </source>
</evidence>
<comment type="catalytic activity">
    <reaction evidence="1 7">
        <text>an S-(2-hydroxyacyl)glutathione + H2O = a 2-hydroxy carboxylate + glutathione + H(+)</text>
        <dbReference type="Rhea" id="RHEA:21864"/>
        <dbReference type="ChEBI" id="CHEBI:15377"/>
        <dbReference type="ChEBI" id="CHEBI:15378"/>
        <dbReference type="ChEBI" id="CHEBI:57925"/>
        <dbReference type="ChEBI" id="CHEBI:58896"/>
        <dbReference type="ChEBI" id="CHEBI:71261"/>
        <dbReference type="EC" id="3.1.2.6"/>
    </reaction>
</comment>
<evidence type="ECO:0000256" key="1">
    <source>
        <dbReference type="ARBA" id="ARBA00001623"/>
    </source>
</evidence>
<feature type="binding site" evidence="7">
    <location>
        <position position="128"/>
    </location>
    <ligand>
        <name>Zn(2+)</name>
        <dbReference type="ChEBI" id="CHEBI:29105"/>
        <label>1</label>
    </ligand>
</feature>
<keyword evidence="5 7" id="KW-0378">Hydrolase</keyword>
<feature type="binding site" evidence="7">
    <location>
        <position position="53"/>
    </location>
    <ligand>
        <name>Zn(2+)</name>
        <dbReference type="ChEBI" id="CHEBI:29105"/>
        <label>1</label>
    </ligand>
</feature>
<dbReference type="InterPro" id="IPR036866">
    <property type="entry name" value="RibonucZ/Hydroxyglut_hydro"/>
</dbReference>
<keyword evidence="10" id="KW-1185">Reference proteome</keyword>
<dbReference type="RefSeq" id="WP_129836728.1">
    <property type="nucleotide sequence ID" value="NZ_CP035704.1"/>
</dbReference>
<comment type="subunit">
    <text evidence="7">Monomer.</text>
</comment>
<feature type="binding site" evidence="7">
    <location>
        <position position="166"/>
    </location>
    <ligand>
        <name>Zn(2+)</name>
        <dbReference type="ChEBI" id="CHEBI:29105"/>
        <label>2</label>
    </ligand>
</feature>
<accession>A0A411HQ51</accession>
<dbReference type="InterPro" id="IPR017782">
    <property type="entry name" value="Hydroxyacylglutathione_Hdrlase"/>
</dbReference>
<dbReference type="NCBIfam" id="TIGR03413">
    <property type="entry name" value="GSH_gloB"/>
    <property type="match status" value="1"/>
</dbReference>